<protein>
    <submittedName>
        <fullName evidence="2">Membrane protein</fullName>
    </submittedName>
</protein>
<dbReference type="PATRIC" id="fig|1293439.3.peg.1986"/>
<evidence type="ECO:0000313" key="3">
    <source>
        <dbReference type="Proteomes" id="UP000033411"/>
    </source>
</evidence>
<organism evidence="2 3">
    <name type="scientific">Devosia epidermidihirudinis</name>
    <dbReference type="NCBI Taxonomy" id="1293439"/>
    <lineage>
        <taxon>Bacteria</taxon>
        <taxon>Pseudomonadati</taxon>
        <taxon>Pseudomonadota</taxon>
        <taxon>Alphaproteobacteria</taxon>
        <taxon>Hyphomicrobiales</taxon>
        <taxon>Devosiaceae</taxon>
        <taxon>Devosia</taxon>
    </lineage>
</organism>
<keyword evidence="3" id="KW-1185">Reference proteome</keyword>
<feature type="transmembrane region" description="Helical" evidence="1">
    <location>
        <begin position="20"/>
        <end position="37"/>
    </location>
</feature>
<dbReference type="RefSeq" id="WP_046137536.1">
    <property type="nucleotide sequence ID" value="NZ_LANJ01000019.1"/>
</dbReference>
<reference evidence="2 3" key="1">
    <citation type="submission" date="2015-03" db="EMBL/GenBank/DDBJ databases">
        <authorList>
            <person name="Lepp D."/>
            <person name="Hassan Y.I."/>
            <person name="Li X.-Z."/>
            <person name="Zhou T."/>
        </authorList>
    </citation>
    <scope>NUCLEOTIDE SEQUENCE [LARGE SCALE GENOMIC DNA]</scope>
    <source>
        <strain evidence="2 3">E84</strain>
    </source>
</reference>
<feature type="transmembrane region" description="Helical" evidence="1">
    <location>
        <begin position="49"/>
        <end position="67"/>
    </location>
</feature>
<evidence type="ECO:0000313" key="2">
    <source>
        <dbReference type="EMBL" id="KKC37264.1"/>
    </source>
</evidence>
<dbReference type="AlphaFoldDB" id="A0A0F5QB92"/>
<evidence type="ECO:0000256" key="1">
    <source>
        <dbReference type="SAM" id="Phobius"/>
    </source>
</evidence>
<dbReference type="Proteomes" id="UP000033411">
    <property type="component" value="Unassembled WGS sequence"/>
</dbReference>
<keyword evidence="1" id="KW-0812">Transmembrane</keyword>
<name>A0A0F5QB92_9HYPH</name>
<keyword evidence="1" id="KW-1133">Transmembrane helix</keyword>
<keyword evidence="1" id="KW-0472">Membrane</keyword>
<feature type="transmembrane region" description="Helical" evidence="1">
    <location>
        <begin position="87"/>
        <end position="110"/>
    </location>
</feature>
<proteinExistence type="predicted"/>
<dbReference type="EMBL" id="LANJ01000019">
    <property type="protein sequence ID" value="KKC37264.1"/>
    <property type="molecule type" value="Genomic_DNA"/>
</dbReference>
<gene>
    <name evidence="2" type="ORF">WH87_11935</name>
</gene>
<dbReference type="OrthoDB" id="9806647at2"/>
<accession>A0A0F5QB92</accession>
<sequence length="111" mass="12116">MTNYEPGEQRVELLFRNGTVTVVGIVLAFSLGFLTQWASNPIPWTMVDLPTVGLISLGITLQTIALLKLLQHTSLERTKFDRATSQFVAGVVSTVIGVISAIIIDFIQLVT</sequence>
<comment type="caution">
    <text evidence="2">The sequence shown here is derived from an EMBL/GenBank/DDBJ whole genome shotgun (WGS) entry which is preliminary data.</text>
</comment>